<sequence length="288" mass="33053">MDRHTKRLYRQRGSNLRRLVDMDSVVVIRTPRRQSPPAMQFDTPEQDEAALDLGGKLDLGEEGELSLVADAPPPVPTRRFEFAKVDARDMPVSRVSAVSISVVERLLEQFVQQHLVAKAKADFHTGGQPQAQAPGATRTRKMMYKLDYKTFQKIWFHGIERDINDLRDIGLANNELFYQWQTLQRRRRKLSAQLVALRGEVDAAEQSHEWFDRSEENSRLQRTLQLNESLHKLDAALTTTKPKATQHQTPPHEPGVKVQELCRLLDPYNGLLAKVQRANNNNHIDREP</sequence>
<dbReference type="Proteomes" id="UP000006310">
    <property type="component" value="Chromosome 13"/>
</dbReference>
<dbReference type="HOGENOM" id="CLU_068947_0_0_1"/>
<dbReference type="GeneID" id="34528720"/>
<proteinExistence type="predicted"/>
<name>J7RDI6_HUIN7</name>
<evidence type="ECO:0000313" key="2">
    <source>
        <dbReference type="EMBL" id="CCK72940.1"/>
    </source>
</evidence>
<dbReference type="OrthoDB" id="4067487at2759"/>
<evidence type="ECO:0000313" key="3">
    <source>
        <dbReference type="Proteomes" id="UP000006310"/>
    </source>
</evidence>
<reference evidence="2 3" key="1">
    <citation type="journal article" date="2011" name="Proc. Natl. Acad. Sci. U.S.A.">
        <title>Evolutionary erosion of yeast sex chromosomes by mating-type switching accidents.</title>
        <authorList>
            <person name="Gordon J.L."/>
            <person name="Armisen D."/>
            <person name="Proux-Wera E."/>
            <person name="Oheigeartaigh S.S."/>
            <person name="Byrne K.P."/>
            <person name="Wolfe K.H."/>
        </authorList>
    </citation>
    <scope>NUCLEOTIDE SEQUENCE [LARGE SCALE GENOMIC DNA]</scope>
    <source>
        <strain evidence="3">ATCC MYA-139 / BCRC 22969 / CBS 8797 / CCRC 22969 / KCTC 17520 / NBRC 10181 / NCYC 3082</strain>
    </source>
</reference>
<dbReference type="KEGG" id="kng:KNAG_0M00870"/>
<dbReference type="EMBL" id="HE978326">
    <property type="protein sequence ID" value="CCK72940.1"/>
    <property type="molecule type" value="Genomic_DNA"/>
</dbReference>
<gene>
    <name evidence="2" type="primary">KNAG0M00870</name>
    <name evidence="2" type="ordered locus">KNAG_0M00870</name>
</gene>
<accession>J7RDI6</accession>
<evidence type="ECO:0000259" key="1">
    <source>
        <dbReference type="Pfam" id="PF20994"/>
    </source>
</evidence>
<organism evidence="2 3">
    <name type="scientific">Huiozyma naganishii (strain ATCC MYA-139 / BCRC 22969 / CBS 8797 / KCTC 17520 / NBRC 10181 / NCYC 3082 / Yp74L-3)</name>
    <name type="common">Yeast</name>
    <name type="synonym">Kazachstania naganishii</name>
    <dbReference type="NCBI Taxonomy" id="1071383"/>
    <lineage>
        <taxon>Eukaryota</taxon>
        <taxon>Fungi</taxon>
        <taxon>Dikarya</taxon>
        <taxon>Ascomycota</taxon>
        <taxon>Saccharomycotina</taxon>
        <taxon>Saccharomycetes</taxon>
        <taxon>Saccharomycetales</taxon>
        <taxon>Saccharomycetaceae</taxon>
        <taxon>Huiozyma</taxon>
    </lineage>
</organism>
<dbReference type="InterPro" id="IPR048743">
    <property type="entry name" value="AME1"/>
</dbReference>
<feature type="domain" description="Inner kinetochore subunit AME1" evidence="1">
    <location>
        <begin position="77"/>
        <end position="283"/>
    </location>
</feature>
<dbReference type="Pfam" id="PF20994">
    <property type="entry name" value="CENPU"/>
    <property type="match status" value="1"/>
</dbReference>
<dbReference type="RefSeq" id="XP_022467184.1">
    <property type="nucleotide sequence ID" value="XM_022610938.1"/>
</dbReference>
<dbReference type="STRING" id="1071383.J7RDI6"/>
<dbReference type="OMA" id="CYQMKQI"/>
<reference evidence="3" key="2">
    <citation type="submission" date="2012-08" db="EMBL/GenBank/DDBJ databases">
        <title>Genome sequence of Kazachstania naganishii.</title>
        <authorList>
            <person name="Gordon J.L."/>
            <person name="Armisen D."/>
            <person name="Proux-Wera E."/>
            <person name="OhEigeartaigh S.S."/>
            <person name="Byrne K.P."/>
            <person name="Wolfe K.H."/>
        </authorList>
    </citation>
    <scope>NUCLEOTIDE SEQUENCE [LARGE SCALE GENOMIC DNA]</scope>
    <source>
        <strain evidence="3">ATCC MYA-139 / BCRC 22969 / CBS 8797 / CCRC 22969 / KCTC 17520 / NBRC 10181 / NCYC 3082</strain>
    </source>
</reference>
<dbReference type="AlphaFoldDB" id="J7RDI6"/>
<protein>
    <recommendedName>
        <fullName evidence="1">Inner kinetochore subunit AME1 domain-containing protein</fullName>
    </recommendedName>
</protein>
<keyword evidence="3" id="KW-1185">Reference proteome</keyword>
<dbReference type="eggNOG" id="ENOG502S0ZV">
    <property type="taxonomic scope" value="Eukaryota"/>
</dbReference>